<evidence type="ECO:0000313" key="2">
    <source>
        <dbReference type="Proteomes" id="UP000002236"/>
    </source>
</evidence>
<sequence>MDGYEKVLFQIHGRDEHERFINFMNRSTSIIDHSVFRSKQIYVGRLNRITYNIGIRTFDGNVVFDMNSDGAFATFVVPHSQMNDITYCLKQIDGAMKKVWIDY</sequence>
<evidence type="ECO:0000313" key="1">
    <source>
        <dbReference type="EMBL" id="ADM80065.1"/>
    </source>
</evidence>
<proteinExistence type="predicted"/>
<dbReference type="OrthoDB" id="1633at10663"/>
<keyword evidence="2" id="KW-1185">Reference proteome</keyword>
<dbReference type="Proteomes" id="UP000002236">
    <property type="component" value="Segment"/>
</dbReference>
<gene>
    <name evidence="1" type="ORF">phiAS5_ORF0222</name>
</gene>
<dbReference type="GeneID" id="9861629"/>
<accession>E1A1X6</accession>
<protein>
    <submittedName>
        <fullName evidence="1">Uncharacterized protein</fullName>
    </submittedName>
</protein>
<dbReference type="KEGG" id="vg:9861629"/>
<dbReference type="EMBL" id="HM452126">
    <property type="protein sequence ID" value="ADM80065.1"/>
    <property type="molecule type" value="Genomic_DNA"/>
</dbReference>
<name>E1A1X6_9CAUD</name>
<reference evidence="1 2" key="1">
    <citation type="journal article" date="2012" name="Vet. Microbiol.">
        <title>Complete genome sequence and characterization of a broad-host range T4-like bacteriophage phiAS5 infecting Aeromonas salmonicida subsp. salmonicida.</title>
        <authorList>
            <person name="Kim J.H."/>
            <person name="Son J.S."/>
            <person name="Choi Y.J."/>
            <person name="Choresca C.H.Jr."/>
            <person name="Shin S.P."/>
            <person name="Han J.E."/>
            <person name="Jun J.W."/>
            <person name="Park S.C."/>
        </authorList>
    </citation>
    <scope>NUCLEOTIDE SEQUENCE [LARGE SCALE GENOMIC DNA]</scope>
</reference>
<dbReference type="RefSeq" id="YP_003969511.1">
    <property type="nucleotide sequence ID" value="NC_014636.1"/>
</dbReference>
<organism evidence="1 2">
    <name type="scientific">Aeromonas phage phiAS5</name>
    <dbReference type="NCBI Taxonomy" id="879630"/>
    <lineage>
        <taxon>Viruses</taxon>
        <taxon>Duplodnaviria</taxon>
        <taxon>Heunggongvirae</taxon>
        <taxon>Uroviricota</taxon>
        <taxon>Caudoviricetes</taxon>
        <taxon>Pantevenvirales</taxon>
        <taxon>Straboviridae</taxon>
        <taxon>Chrysonvirus</taxon>
        <taxon>Chrysonvirus as5</taxon>
    </lineage>
</organism>